<dbReference type="PANTHER" id="PTHR31873:SF6">
    <property type="entry name" value="ASPARTATE DEHYDROGENASE DOMAIN-CONTAINING PROTEIN"/>
    <property type="match status" value="1"/>
</dbReference>
<feature type="binding site" evidence="6">
    <location>
        <position position="124"/>
    </location>
    <ligand>
        <name>NAD(+)</name>
        <dbReference type="ChEBI" id="CHEBI:57540"/>
    </ligand>
</feature>
<evidence type="ECO:0000256" key="2">
    <source>
        <dbReference type="ARBA" id="ARBA00022642"/>
    </source>
</evidence>
<feature type="domain" description="Aspartate dehydrogenase" evidence="7">
    <location>
        <begin position="170"/>
        <end position="257"/>
    </location>
</feature>
<dbReference type="AlphaFoldDB" id="A0A099T2P0"/>
<comment type="miscellaneous">
    <text evidence="6">The iminoaspartate product is unstable in aqueous solution and can decompose to oxaloacetate and ammonia.</text>
</comment>
<comment type="similarity">
    <text evidence="1 6">Belongs to the L-aspartate dehydrogenase family.</text>
</comment>
<dbReference type="GO" id="GO:0033735">
    <property type="term" value="F:aspartate dehydrogenase [NAD(P)+] activity"/>
    <property type="evidence" value="ECO:0007669"/>
    <property type="project" value="UniProtKB-EC"/>
</dbReference>
<dbReference type="GO" id="GO:0016639">
    <property type="term" value="F:oxidoreductase activity, acting on the CH-NH2 group of donors, NAD or NADP as acceptor"/>
    <property type="evidence" value="ECO:0007669"/>
    <property type="project" value="UniProtKB-UniRule"/>
</dbReference>
<comment type="catalytic activity">
    <reaction evidence="6">
        <text>L-aspartate + NAD(+) + H2O = oxaloacetate + NH4(+) + NADH + H(+)</text>
        <dbReference type="Rhea" id="RHEA:11788"/>
        <dbReference type="ChEBI" id="CHEBI:15377"/>
        <dbReference type="ChEBI" id="CHEBI:15378"/>
        <dbReference type="ChEBI" id="CHEBI:16452"/>
        <dbReference type="ChEBI" id="CHEBI:28938"/>
        <dbReference type="ChEBI" id="CHEBI:29991"/>
        <dbReference type="ChEBI" id="CHEBI:57540"/>
        <dbReference type="ChEBI" id="CHEBI:57945"/>
        <dbReference type="EC" id="1.4.1.21"/>
    </reaction>
</comment>
<dbReference type="NCBIfam" id="NF009830">
    <property type="entry name" value="PRK13304.1"/>
    <property type="match status" value="1"/>
</dbReference>
<keyword evidence="10" id="KW-1185">Reference proteome</keyword>
<dbReference type="EMBL" id="JRHO01000014">
    <property type="protein sequence ID" value="KGK98448.1"/>
    <property type="molecule type" value="Genomic_DNA"/>
</dbReference>
<comment type="catalytic activity">
    <reaction evidence="6">
        <text>L-aspartate + NADP(+) + H2O = oxaloacetate + NH4(+) + NADPH + H(+)</text>
        <dbReference type="Rhea" id="RHEA:11784"/>
        <dbReference type="ChEBI" id="CHEBI:15377"/>
        <dbReference type="ChEBI" id="CHEBI:15378"/>
        <dbReference type="ChEBI" id="CHEBI:16452"/>
        <dbReference type="ChEBI" id="CHEBI:28938"/>
        <dbReference type="ChEBI" id="CHEBI:29991"/>
        <dbReference type="ChEBI" id="CHEBI:57783"/>
        <dbReference type="ChEBI" id="CHEBI:58349"/>
        <dbReference type="EC" id="1.4.1.21"/>
    </reaction>
</comment>
<gene>
    <name evidence="6" type="primary">nadX</name>
    <name evidence="9" type="ORF">LI82_12175</name>
</gene>
<dbReference type="InterPro" id="IPR011182">
    <property type="entry name" value="L-Asp_DH"/>
</dbReference>
<dbReference type="InterPro" id="IPR020626">
    <property type="entry name" value="Asp_DH_prok"/>
</dbReference>
<dbReference type="Proteomes" id="UP000029859">
    <property type="component" value="Unassembled WGS sequence"/>
</dbReference>
<keyword evidence="4 6" id="KW-0560">Oxidoreductase</keyword>
<dbReference type="NCBIfam" id="NF009828">
    <property type="entry name" value="PRK13303.1-3"/>
    <property type="match status" value="1"/>
</dbReference>
<evidence type="ECO:0000256" key="3">
    <source>
        <dbReference type="ARBA" id="ARBA00022857"/>
    </source>
</evidence>
<sequence>MLKIGVFGCGAIGTELCKAIDSGHIDVELYAVYDRHEQATIDLKEQLRNVDPKVLEIVEMVKHVDLVVECASQQAVYEVVPTALHAKCDVMSISVGAFADQNLLKTTTDLAKEYDCKIYLPSGAIAGLDGLKSASAKTIYSVTLTTEKHPRSLAGAPYVIQNNIDLDAITGKTVIFDGMASEAVKAFPANVNVAASLSIAGIGFDRTKVRIVANPALSRNIHEITVEGEFGMFTSRVENVPAPTNPKTSYLAALSAISTLKKIASPLQVGT</sequence>
<dbReference type="NCBIfam" id="TIGR03855">
    <property type="entry name" value="NAD_NadX"/>
    <property type="match status" value="1"/>
</dbReference>
<dbReference type="HAMAP" id="MF_01265">
    <property type="entry name" value="NadX"/>
    <property type="match status" value="1"/>
</dbReference>
<dbReference type="Gene3D" id="3.40.50.720">
    <property type="entry name" value="NAD(P)-binding Rossmann-like Domain"/>
    <property type="match status" value="1"/>
</dbReference>
<organism evidence="9 10">
    <name type="scientific">Methanococcoides methylutens</name>
    <dbReference type="NCBI Taxonomy" id="2226"/>
    <lineage>
        <taxon>Archaea</taxon>
        <taxon>Methanobacteriati</taxon>
        <taxon>Methanobacteriota</taxon>
        <taxon>Stenosarchaea group</taxon>
        <taxon>Methanomicrobia</taxon>
        <taxon>Methanosarcinales</taxon>
        <taxon>Methanosarcinaceae</taxon>
        <taxon>Methanococcoides</taxon>
    </lineage>
</organism>
<evidence type="ECO:0000256" key="1">
    <source>
        <dbReference type="ARBA" id="ARBA00008331"/>
    </source>
</evidence>
<dbReference type="UniPathway" id="UPA00253">
    <property type="reaction ID" value="UER00456"/>
</dbReference>
<comment type="pathway">
    <text evidence="6">Cofactor biosynthesis; NAD(+) biosynthesis; iminoaspartate from L-aspartate (dehydrogenase route): step 1/1.</text>
</comment>
<protein>
    <recommendedName>
        <fullName evidence="6">L-aspartate dehydrogenase</fullName>
        <ecNumber evidence="6">1.4.1.21</ecNumber>
    </recommendedName>
</protein>
<name>A0A099T2P0_METMT</name>
<keyword evidence="2 6" id="KW-0662">Pyridine nucleotide biosynthesis</keyword>
<accession>A0A099T2P0</accession>
<evidence type="ECO:0000256" key="6">
    <source>
        <dbReference type="HAMAP-Rule" id="MF_01265"/>
    </source>
</evidence>
<comment type="function">
    <text evidence="6">Specifically catalyzes the NAD or NADP-dependent dehydrogenation of L-aspartate to iminoaspartate.</text>
</comment>
<evidence type="ECO:0000313" key="9">
    <source>
        <dbReference type="EMBL" id="KGK98448.1"/>
    </source>
</evidence>
<dbReference type="NCBIfam" id="NF009829">
    <property type="entry name" value="PRK13303.1-4"/>
    <property type="match status" value="1"/>
</dbReference>
<dbReference type="SUPFAM" id="SSF55347">
    <property type="entry name" value="Glyceraldehyde-3-phosphate dehydrogenase-like, C-terminal domain"/>
    <property type="match status" value="1"/>
</dbReference>
<dbReference type="Pfam" id="PF01958">
    <property type="entry name" value="Asp_DH_C"/>
    <property type="match status" value="1"/>
</dbReference>
<evidence type="ECO:0000259" key="7">
    <source>
        <dbReference type="Pfam" id="PF01958"/>
    </source>
</evidence>
<feature type="binding site" evidence="6">
    <location>
        <position position="192"/>
    </location>
    <ligand>
        <name>NAD(+)</name>
        <dbReference type="ChEBI" id="CHEBI:57540"/>
    </ligand>
</feature>
<dbReference type="PIRSF" id="PIRSF005227">
    <property type="entry name" value="Asp_dh_NAD_syn"/>
    <property type="match status" value="1"/>
</dbReference>
<dbReference type="GO" id="GO:0051287">
    <property type="term" value="F:NAD binding"/>
    <property type="evidence" value="ECO:0007669"/>
    <property type="project" value="UniProtKB-UniRule"/>
</dbReference>
<evidence type="ECO:0000313" key="10">
    <source>
        <dbReference type="Proteomes" id="UP000029859"/>
    </source>
</evidence>
<feature type="domain" description="Aspartate/homoserine dehydrogenase NAD-binding" evidence="8">
    <location>
        <begin position="8"/>
        <end position="121"/>
    </location>
</feature>
<dbReference type="InterPro" id="IPR036291">
    <property type="entry name" value="NAD(P)-bd_dom_sf"/>
</dbReference>
<dbReference type="SUPFAM" id="SSF51735">
    <property type="entry name" value="NAD(P)-binding Rossmann-fold domains"/>
    <property type="match status" value="1"/>
</dbReference>
<dbReference type="GeneID" id="69201236"/>
<evidence type="ECO:0000259" key="8">
    <source>
        <dbReference type="Pfam" id="PF03447"/>
    </source>
</evidence>
<dbReference type="OrthoDB" id="15415at2157"/>
<keyword evidence="5 6" id="KW-0520">NAD</keyword>
<dbReference type="RefSeq" id="WP_048195938.1">
    <property type="nucleotide sequence ID" value="NZ_CAAGSM010000004.1"/>
</dbReference>
<dbReference type="GO" id="GO:0050661">
    <property type="term" value="F:NADP binding"/>
    <property type="evidence" value="ECO:0007669"/>
    <property type="project" value="UniProtKB-UniRule"/>
</dbReference>
<evidence type="ECO:0000256" key="4">
    <source>
        <dbReference type="ARBA" id="ARBA00023002"/>
    </source>
</evidence>
<dbReference type="InterPro" id="IPR005106">
    <property type="entry name" value="Asp/hSer_DH_NAD-bd"/>
</dbReference>
<reference evidence="9 10" key="1">
    <citation type="submission" date="2014-09" db="EMBL/GenBank/DDBJ databases">
        <title>Draft genome sequence of an obligately methylotrophic methanogen, Methanococcoides methylutens, isolated from marine sediment.</title>
        <authorList>
            <person name="Guan Y."/>
            <person name="Ngugi D.K."/>
            <person name="Blom J."/>
            <person name="Ali S."/>
            <person name="Ferry J.G."/>
            <person name="Stingl U."/>
        </authorList>
    </citation>
    <scope>NUCLEOTIDE SEQUENCE [LARGE SCALE GENOMIC DNA]</scope>
    <source>
        <strain evidence="9 10">DSM 2657</strain>
    </source>
</reference>
<dbReference type="GO" id="GO:0009435">
    <property type="term" value="P:NAD+ biosynthetic process"/>
    <property type="evidence" value="ECO:0007669"/>
    <property type="project" value="UniProtKB-UniRule"/>
</dbReference>
<dbReference type="InterPro" id="IPR022487">
    <property type="entry name" value="Asp_DH_arc"/>
</dbReference>
<keyword evidence="3 6" id="KW-0521">NADP</keyword>
<feature type="active site" evidence="6">
    <location>
        <position position="222"/>
    </location>
</feature>
<dbReference type="Pfam" id="PF03447">
    <property type="entry name" value="NAD_binding_3"/>
    <property type="match status" value="1"/>
</dbReference>
<proteinExistence type="inferred from homology"/>
<dbReference type="PANTHER" id="PTHR31873">
    <property type="entry name" value="L-ASPARTATE DEHYDROGENASE-RELATED"/>
    <property type="match status" value="1"/>
</dbReference>
<dbReference type="EC" id="1.4.1.21" evidence="6"/>
<dbReference type="Gene3D" id="3.30.360.10">
    <property type="entry name" value="Dihydrodipicolinate Reductase, domain 2"/>
    <property type="match status" value="1"/>
</dbReference>
<comment type="caution">
    <text evidence="9">The sequence shown here is derived from an EMBL/GenBank/DDBJ whole genome shotgun (WGS) entry which is preliminary data.</text>
</comment>
<dbReference type="InterPro" id="IPR002811">
    <property type="entry name" value="Asp_DH"/>
</dbReference>
<evidence type="ECO:0000256" key="5">
    <source>
        <dbReference type="ARBA" id="ARBA00023027"/>
    </source>
</evidence>